<organism evidence="1 2">
    <name type="scientific">Fervidibacillus halotolerans</name>
    <dbReference type="NCBI Taxonomy" id="2980027"/>
    <lineage>
        <taxon>Bacteria</taxon>
        <taxon>Bacillati</taxon>
        <taxon>Bacillota</taxon>
        <taxon>Bacilli</taxon>
        <taxon>Bacillales</taxon>
        <taxon>Bacillaceae</taxon>
        <taxon>Fervidibacillus</taxon>
    </lineage>
</organism>
<dbReference type="KEGG" id="fhl:OE105_03880"/>
<evidence type="ECO:0000313" key="2">
    <source>
        <dbReference type="Proteomes" id="UP001164726"/>
    </source>
</evidence>
<proteinExistence type="predicted"/>
<evidence type="ECO:0008006" key="3">
    <source>
        <dbReference type="Google" id="ProtNLM"/>
    </source>
</evidence>
<name>A0A9E8M2E2_9BACI</name>
<accession>A0A9E8M2E2</accession>
<sequence>MFDPTAYENLKVVIEGLMYEYDLNGEITILERNDLVNLADMSRSFEIQFIHHKDLRRLLYGKVELVASFKQLAAEWILTNEQPGARLLFRFCVHEERNEILKKRMLKYIKETYMPQFHYHWKEVKDSEGNSQFEIIVEKFNPVTEDSIDDLPSIIDMSIESLQVIFEMLNSSS</sequence>
<gene>
    <name evidence="1" type="ORF">OE105_03880</name>
</gene>
<evidence type="ECO:0000313" key="1">
    <source>
        <dbReference type="EMBL" id="WAA13271.1"/>
    </source>
</evidence>
<dbReference type="RefSeq" id="WP_275421425.1">
    <property type="nucleotide sequence ID" value="NZ_CP106877.1"/>
</dbReference>
<dbReference type="AlphaFoldDB" id="A0A9E8M2E2"/>
<dbReference type="Proteomes" id="UP001164726">
    <property type="component" value="Chromosome"/>
</dbReference>
<dbReference type="EMBL" id="CP106877">
    <property type="protein sequence ID" value="WAA13271.1"/>
    <property type="molecule type" value="Genomic_DNA"/>
</dbReference>
<keyword evidence="2" id="KW-1185">Reference proteome</keyword>
<protein>
    <recommendedName>
        <fullName evidence="3">Group-specific protein</fullName>
    </recommendedName>
</protein>
<reference evidence="1" key="1">
    <citation type="submission" date="2022-09" db="EMBL/GenBank/DDBJ databases">
        <title>Complete Genomes of Fervidibacillus albus and Fervidibacillus halotolerans isolated from tidal flat sediments.</title>
        <authorList>
            <person name="Kwon K.K."/>
            <person name="Yang S.-H."/>
            <person name="Park M.J."/>
            <person name="Oh H.-M."/>
        </authorList>
    </citation>
    <scope>NUCLEOTIDE SEQUENCE</scope>
    <source>
        <strain evidence="1">MEBiC13594</strain>
    </source>
</reference>